<protein>
    <submittedName>
        <fullName evidence="2">Uncharacterized protein</fullName>
    </submittedName>
</protein>
<evidence type="ECO:0000313" key="3">
    <source>
        <dbReference type="Proteomes" id="UP001147653"/>
    </source>
</evidence>
<dbReference type="EMBL" id="JAPDDP010000019">
    <property type="protein sequence ID" value="MDA0181124.1"/>
    <property type="molecule type" value="Genomic_DNA"/>
</dbReference>
<evidence type="ECO:0000313" key="2">
    <source>
        <dbReference type="EMBL" id="MDA0181124.1"/>
    </source>
</evidence>
<feature type="transmembrane region" description="Helical" evidence="1">
    <location>
        <begin position="35"/>
        <end position="56"/>
    </location>
</feature>
<comment type="caution">
    <text evidence="2">The sequence shown here is derived from an EMBL/GenBank/DDBJ whole genome shotgun (WGS) entry which is preliminary data.</text>
</comment>
<organism evidence="2 3">
    <name type="scientific">Solirubrobacter phytolaccae</name>
    <dbReference type="NCBI Taxonomy" id="1404360"/>
    <lineage>
        <taxon>Bacteria</taxon>
        <taxon>Bacillati</taxon>
        <taxon>Actinomycetota</taxon>
        <taxon>Thermoleophilia</taxon>
        <taxon>Solirubrobacterales</taxon>
        <taxon>Solirubrobacteraceae</taxon>
        <taxon>Solirubrobacter</taxon>
    </lineage>
</organism>
<feature type="transmembrane region" description="Helical" evidence="1">
    <location>
        <begin position="68"/>
        <end position="90"/>
    </location>
</feature>
<keyword evidence="1" id="KW-0472">Membrane</keyword>
<reference evidence="2" key="1">
    <citation type="submission" date="2022-10" db="EMBL/GenBank/DDBJ databases">
        <title>The WGS of Solirubrobacter phytolaccae KCTC 29190.</title>
        <authorList>
            <person name="Jiang Z."/>
        </authorList>
    </citation>
    <scope>NUCLEOTIDE SEQUENCE</scope>
    <source>
        <strain evidence="2">KCTC 29190</strain>
    </source>
</reference>
<dbReference type="RefSeq" id="WP_270025435.1">
    <property type="nucleotide sequence ID" value="NZ_JAPDDP010000019.1"/>
</dbReference>
<dbReference type="Proteomes" id="UP001147653">
    <property type="component" value="Unassembled WGS sequence"/>
</dbReference>
<keyword evidence="3" id="KW-1185">Reference proteome</keyword>
<evidence type="ECO:0000256" key="1">
    <source>
        <dbReference type="SAM" id="Phobius"/>
    </source>
</evidence>
<name>A0A9X3N7U7_9ACTN</name>
<gene>
    <name evidence="2" type="ORF">OJ997_12530</name>
</gene>
<dbReference type="AlphaFoldDB" id="A0A9X3N7U7"/>
<keyword evidence="1" id="KW-0812">Transmembrane</keyword>
<accession>A0A9X3N7U7</accession>
<proteinExistence type="predicted"/>
<keyword evidence="1" id="KW-1133">Transmembrane helix</keyword>
<sequence>MAKLGGTLAALLAGVWLWFTIEVLAYDDWVNPAAVLYVAVVVGALLGLAALTRLALAGFGVRPLRPGVVAVLVLTVIVGAMIWAFFGLALGAS</sequence>